<feature type="region of interest" description="Disordered" evidence="1">
    <location>
        <begin position="1"/>
        <end position="92"/>
    </location>
</feature>
<evidence type="ECO:0000313" key="2">
    <source>
        <dbReference type="EMBL" id="KIX92048.1"/>
    </source>
</evidence>
<organism evidence="2 3">
    <name type="scientific">Fonsecaea multimorphosa CBS 102226</name>
    <dbReference type="NCBI Taxonomy" id="1442371"/>
    <lineage>
        <taxon>Eukaryota</taxon>
        <taxon>Fungi</taxon>
        <taxon>Dikarya</taxon>
        <taxon>Ascomycota</taxon>
        <taxon>Pezizomycotina</taxon>
        <taxon>Eurotiomycetes</taxon>
        <taxon>Chaetothyriomycetidae</taxon>
        <taxon>Chaetothyriales</taxon>
        <taxon>Herpotrichiellaceae</taxon>
        <taxon>Fonsecaea</taxon>
    </lineage>
</organism>
<protein>
    <submittedName>
        <fullName evidence="2">Uncharacterized protein</fullName>
    </submittedName>
</protein>
<dbReference type="Proteomes" id="UP000053411">
    <property type="component" value="Unassembled WGS sequence"/>
</dbReference>
<dbReference type="GeneID" id="27718010"/>
<gene>
    <name evidence="2" type="ORF">Z520_12264</name>
</gene>
<reference evidence="2 3" key="1">
    <citation type="submission" date="2015-01" db="EMBL/GenBank/DDBJ databases">
        <title>The Genome Sequence of Fonsecaea multimorphosa CBS 102226.</title>
        <authorList>
            <consortium name="The Broad Institute Genomics Platform"/>
            <person name="Cuomo C."/>
            <person name="de Hoog S."/>
            <person name="Gorbushina A."/>
            <person name="Stielow B."/>
            <person name="Teixiera M."/>
            <person name="Abouelleil A."/>
            <person name="Chapman S.B."/>
            <person name="Priest M."/>
            <person name="Young S.K."/>
            <person name="Wortman J."/>
            <person name="Nusbaum C."/>
            <person name="Birren B."/>
        </authorList>
    </citation>
    <scope>NUCLEOTIDE SEQUENCE [LARGE SCALE GENOMIC DNA]</scope>
    <source>
        <strain evidence="2 3">CBS 102226</strain>
    </source>
</reference>
<proteinExistence type="predicted"/>
<dbReference type="EMBL" id="KN848112">
    <property type="protein sequence ID" value="KIX92048.1"/>
    <property type="molecule type" value="Genomic_DNA"/>
</dbReference>
<name>A0A0D2K6Q7_9EURO</name>
<feature type="compositionally biased region" description="Basic and acidic residues" evidence="1">
    <location>
        <begin position="47"/>
        <end position="56"/>
    </location>
</feature>
<accession>A0A0D2K6Q7</accession>
<dbReference type="RefSeq" id="XP_016626171.1">
    <property type="nucleotide sequence ID" value="XM_016782750.1"/>
</dbReference>
<feature type="compositionally biased region" description="Basic and acidic residues" evidence="1">
    <location>
        <begin position="77"/>
        <end position="92"/>
    </location>
</feature>
<dbReference type="AlphaFoldDB" id="A0A0D2K6Q7"/>
<keyword evidence="3" id="KW-1185">Reference proteome</keyword>
<sequence>MLVQQSSGRAGAPQHLTATGTKSTTAGVTTADTHIPPAPALSNPALMRDRADEHTAGRPRGGISSFGPACLTHAKAHGQDKSHPTDRSRDPARCGNLVVMFNRRHQHMSAMRLLEEELLEVEFLVQCLNERASSSTHKILI</sequence>
<dbReference type="VEuPathDB" id="FungiDB:Z520_12264"/>
<feature type="compositionally biased region" description="Low complexity" evidence="1">
    <location>
        <begin position="17"/>
        <end position="33"/>
    </location>
</feature>
<evidence type="ECO:0000256" key="1">
    <source>
        <dbReference type="SAM" id="MobiDB-lite"/>
    </source>
</evidence>
<evidence type="ECO:0000313" key="3">
    <source>
        <dbReference type="Proteomes" id="UP000053411"/>
    </source>
</evidence>